<feature type="compositionally biased region" description="Polar residues" evidence="4">
    <location>
        <begin position="1718"/>
        <end position="1730"/>
    </location>
</feature>
<dbReference type="PROSITE" id="PS00028">
    <property type="entry name" value="ZINC_FINGER_C2H2_1"/>
    <property type="match status" value="1"/>
</dbReference>
<dbReference type="Pfam" id="PF12012">
    <property type="entry name" value="DUF3504"/>
    <property type="match status" value="1"/>
</dbReference>
<feature type="region of interest" description="Disordered" evidence="4">
    <location>
        <begin position="66"/>
        <end position="86"/>
    </location>
</feature>
<name>A0AA84ZZ65_9TREM</name>
<dbReference type="InterPro" id="IPR013087">
    <property type="entry name" value="Znf_C2H2_type"/>
</dbReference>
<feature type="compositionally biased region" description="Basic and acidic residues" evidence="4">
    <location>
        <begin position="1760"/>
        <end position="1769"/>
    </location>
</feature>
<feature type="compositionally biased region" description="Low complexity" evidence="4">
    <location>
        <begin position="1248"/>
        <end position="1259"/>
    </location>
</feature>
<dbReference type="Proteomes" id="UP000050790">
    <property type="component" value="Unassembled WGS sequence"/>
</dbReference>
<dbReference type="PANTHER" id="PTHR46963">
    <property type="entry name" value="SIMILAR TO RIKEN CDNA E130308A19"/>
    <property type="match status" value="1"/>
</dbReference>
<accession>A0AA84ZZ65</accession>
<feature type="region of interest" description="Disordered" evidence="4">
    <location>
        <begin position="855"/>
        <end position="875"/>
    </location>
</feature>
<evidence type="ECO:0000313" key="7">
    <source>
        <dbReference type="WBParaSite" id="SMRG1_55980.1"/>
    </source>
</evidence>
<dbReference type="InterPro" id="IPR021893">
    <property type="entry name" value="ZMYM2-like_C"/>
</dbReference>
<keyword evidence="3" id="KW-0832">Ubl conjugation</keyword>
<evidence type="ECO:0000259" key="5">
    <source>
        <dbReference type="PROSITE" id="PS00028"/>
    </source>
</evidence>
<feature type="compositionally biased region" description="Low complexity" evidence="4">
    <location>
        <begin position="1861"/>
        <end position="1879"/>
    </location>
</feature>
<feature type="compositionally biased region" description="Low complexity" evidence="4">
    <location>
        <begin position="244"/>
        <end position="258"/>
    </location>
</feature>
<feature type="domain" description="C2H2-type" evidence="5">
    <location>
        <begin position="551"/>
        <end position="572"/>
    </location>
</feature>
<evidence type="ECO:0000256" key="2">
    <source>
        <dbReference type="ARBA" id="ARBA00022553"/>
    </source>
</evidence>
<keyword evidence="1" id="KW-1017">Isopeptide bond</keyword>
<evidence type="ECO:0000256" key="4">
    <source>
        <dbReference type="SAM" id="MobiDB-lite"/>
    </source>
</evidence>
<feature type="compositionally biased region" description="Acidic residues" evidence="4">
    <location>
        <begin position="1703"/>
        <end position="1713"/>
    </location>
</feature>
<feature type="compositionally biased region" description="Polar residues" evidence="4">
    <location>
        <begin position="1266"/>
        <end position="1276"/>
    </location>
</feature>
<feature type="region of interest" description="Disordered" evidence="4">
    <location>
        <begin position="244"/>
        <end position="267"/>
    </location>
</feature>
<dbReference type="WBParaSite" id="SMRG1_55980.1">
    <property type="protein sequence ID" value="SMRG1_55980.1"/>
    <property type="gene ID" value="SMRG1_55980"/>
</dbReference>
<organism evidence="6 7">
    <name type="scientific">Schistosoma margrebowiei</name>
    <dbReference type="NCBI Taxonomy" id="48269"/>
    <lineage>
        <taxon>Eukaryota</taxon>
        <taxon>Metazoa</taxon>
        <taxon>Spiralia</taxon>
        <taxon>Lophotrochozoa</taxon>
        <taxon>Platyhelminthes</taxon>
        <taxon>Trematoda</taxon>
        <taxon>Digenea</taxon>
        <taxon>Strigeidida</taxon>
        <taxon>Schistosomatoidea</taxon>
        <taxon>Schistosomatidae</taxon>
        <taxon>Schistosoma</taxon>
    </lineage>
</organism>
<protein>
    <recommendedName>
        <fullName evidence="5">C2H2-type domain-containing protein</fullName>
    </recommendedName>
</protein>
<evidence type="ECO:0000256" key="3">
    <source>
        <dbReference type="ARBA" id="ARBA00022843"/>
    </source>
</evidence>
<dbReference type="InterPro" id="IPR042838">
    <property type="entry name" value="KIAA1958"/>
</dbReference>
<feature type="region of interest" description="Disordered" evidence="4">
    <location>
        <begin position="1248"/>
        <end position="1289"/>
    </location>
</feature>
<feature type="compositionally biased region" description="Polar residues" evidence="4">
    <location>
        <begin position="1665"/>
        <end position="1678"/>
    </location>
</feature>
<keyword evidence="2" id="KW-0597">Phosphoprotein</keyword>
<feature type="compositionally biased region" description="Low complexity" evidence="4">
    <location>
        <begin position="1782"/>
        <end position="1803"/>
    </location>
</feature>
<dbReference type="PANTHER" id="PTHR46963:SF2">
    <property type="match status" value="1"/>
</dbReference>
<feature type="region of interest" description="Disordered" evidence="4">
    <location>
        <begin position="1859"/>
        <end position="1879"/>
    </location>
</feature>
<dbReference type="SMART" id="SM00355">
    <property type="entry name" value="ZnF_C2H2"/>
    <property type="match status" value="2"/>
</dbReference>
<sequence>MDNSMDDNNITNSQIIDMTETTTMKTTTINYTNPIESTVINTTDNNCNNNIGISFQHSRNIINEKTNDDDDNIKADNVDNDDDDDCKDDQSKTVIHILRCKHCNFESILRTRFDRHLPCSQQMDTYQLYTCSICFTSSTSKLIMDEHRRVHHLNTSKNIIIETIEPFIKDNIDNQITSNVSILNNDLQNTSMTSSIINDFSPTITLSHNDNKVLNYSNLMNIVQNQSFNPIKCFYNNIEQIYESKQQQQPQQSPSSQHSHSHYQQDDQKVSPIIDFPPFVNSKHYDTNLLDFNQINHYHHNPFGNDTILSGLHLSSSSSSSSPSSLLLQQTPMNCITGINSTSQWMFSHNHSLIQCFICRQPIINTNGNDDGISNGNSVIENLVKHLTITHMLPLPIVMNYVIAYMTEKFTEYNPIDIRNNKVNNNDNSIIESITTSHTTVNTNDTTVTTKNSLNTQKFVNKLNIDPLWNTVYSSENDLPFNIPNVLYKDCKLNQCEVENLENFSLKVPLHIKPPPPPPQSQPLPLTAVIQPSSSTGYDLHEHVNKNCWICPQCNIQFNNFQQFHLHFTQNHNSLLSDLNLFNFTEGNLLSSNNNNSNSSNSLLSPQMLLSAIQPKSINTAMISRSMANGYNNSTENISLMPVINEVLNDCSDWLRNYNQTHKNTNELNLLTNSSMVQTNFAALAAATVAAYGCLPGSKKYEQLHNTTSMNEFDSNLFSLSTSSIEMMNTISSPIEILNSTSTITTSTTCNLSTTNSINSSICSSISSSTDMTMRNNRSQMNITEQKRRLNESLHACKPYLSEAKRTKFEENENRNIEGIGLTSQKQDQNNNNFWKLLNLFPHFPMLWPPTSVSSFGPVSSSSSSSSPSSSSFLKSSYNELNNNELLQKYAKHTIQLLEKNQTLFNNNSNITTTNTTTNDISNNNNTHFTHRITEISDMNGSSARNNLKLNIEHFNSHSNNRIITSSPQIELTISNNNDNNTSINLSTTITNTTTNNNNNITTINKNDNHWNVNTIPVCSTFYQTPYSCSLECNNNKLNNEQENVDKLTSLESENLIHHSNDHIDHSPIQHNANNTINCNVNNSTCSSVSNELYDQNLPCSTPEQQQQTHSTTNTTTITSTSSTIHINGAVHNTLRKTRSDMKVIHRYLIQIKHDTREIHQIPCHELDSYIQDFVLTAKKKDGHEYEPESLKAFVHSLERHLKHHGYTHSVLKGNAFAGTRSVLNQRLNELRALSRSGVSTNGAYAYSSNGANNHNNGNKRVSGVGNDSTSENRPINYTRKHNSNPNGLSSAELLQARILGTDNPQAILNSLWLMNRTQFNIGGTQRHRNLVWGQFQLITDDNGIKAIKFTPLFESAEVRYCRGYGGTRGGAANHDPLAKTQPLSCTGSAKRQPLPFNCVELFEIYANLRPLEARGVSEPFYLCPDINWDQNNQNGICNSWFKTNAAGSQLLSRIPRSLGLKPSKEPISISGINSSNIHKLQTSNSFIPNQIKDSDRLITDHCSQMLSNLSNYRDICQIQSQNNTITNDHNNNNNSHSNNYYFNNLSRSISNNNLISQSLFNFFPFLFPPTPSSSSAAAATITTTTTATTLASSVDEQSLTCHSLLNASIPLPSILQNLNSSLFQQTFKENFSTIGEEYNNNNNDNNNNRDNFQFSRERFEQEQCGHNSTRNKISSPKTGDEGDDDDDDDDSRGERGQIDMNEGGELEVDDEERQNIEIINSNCFSPTSETEPEIENLTTLDDNSSKLLTKLSSTIRNDLLHSPDRNEQYESVVNSSHHSKSLSSSSCLSSSSPSSASSCSSSVDIGTFNRKTHHHHRHPHTNHQCHRQRLEIKSTHPSYQQVDDFNCKLTDNYNKEHWSSSESSSSSSPSPRLTTPLSTTVTNTTISISSSLLSTTPSSTPLIKSTTSMLARFNKIA</sequence>
<feature type="region of interest" description="Disordered" evidence="4">
    <location>
        <begin position="1659"/>
        <end position="1740"/>
    </location>
</feature>
<reference evidence="7" key="1">
    <citation type="submission" date="2023-11" db="UniProtKB">
        <authorList>
            <consortium name="WormBaseParasite"/>
        </authorList>
    </citation>
    <scope>IDENTIFICATION</scope>
</reference>
<feature type="region of interest" description="Disordered" evidence="4">
    <location>
        <begin position="1760"/>
        <end position="1803"/>
    </location>
</feature>
<proteinExistence type="predicted"/>
<feature type="compositionally biased region" description="Acidic residues" evidence="4">
    <location>
        <begin position="1682"/>
        <end position="1692"/>
    </location>
</feature>
<evidence type="ECO:0000313" key="6">
    <source>
        <dbReference type="Proteomes" id="UP000050790"/>
    </source>
</evidence>
<evidence type="ECO:0000256" key="1">
    <source>
        <dbReference type="ARBA" id="ARBA00022499"/>
    </source>
</evidence>